<keyword evidence="2" id="KW-1185">Reference proteome</keyword>
<gene>
    <name evidence="1" type="ORF">MBOE_32660</name>
</gene>
<dbReference type="Proteomes" id="UP000466683">
    <property type="component" value="Chromosome"/>
</dbReference>
<name>A0ABM7IXN6_9MYCO</name>
<evidence type="ECO:0008006" key="3">
    <source>
        <dbReference type="Google" id="ProtNLM"/>
    </source>
</evidence>
<accession>A0ABM7IXN6</accession>
<sequence>MVGGAVVSTGTSAGGGGALGIPVSSLVLTGVRGTVLVVVVDDRDDAGFVGATGVSRSGCTGSTEWCDVVRIANTSAPMATTPPMPATTIAVVLSYQGVLGGPSSEPTQRS</sequence>
<evidence type="ECO:0000313" key="1">
    <source>
        <dbReference type="EMBL" id="BBX91617.1"/>
    </source>
</evidence>
<protein>
    <recommendedName>
        <fullName evidence="3">Secreted protein</fullName>
    </recommendedName>
</protein>
<reference evidence="1 2" key="1">
    <citation type="journal article" date="2019" name="Emerg. Microbes Infect.">
        <title>Comprehensive subspecies identification of 175 nontuberculous mycobacteria species based on 7547 genomic profiles.</title>
        <authorList>
            <person name="Matsumoto Y."/>
            <person name="Kinjo T."/>
            <person name="Motooka D."/>
            <person name="Nabeya D."/>
            <person name="Jung N."/>
            <person name="Uechi K."/>
            <person name="Horii T."/>
            <person name="Iida T."/>
            <person name="Fujita J."/>
            <person name="Nakamura S."/>
        </authorList>
    </citation>
    <scope>NUCLEOTIDE SEQUENCE [LARGE SCALE GENOMIC DNA]</scope>
    <source>
        <strain evidence="1 2">JCM 15653</strain>
    </source>
</reference>
<evidence type="ECO:0000313" key="2">
    <source>
        <dbReference type="Proteomes" id="UP000466683"/>
    </source>
</evidence>
<organism evidence="1 2">
    <name type="scientific">Mycolicibacterium boenickei</name>
    <dbReference type="NCBI Taxonomy" id="146017"/>
    <lineage>
        <taxon>Bacteria</taxon>
        <taxon>Bacillati</taxon>
        <taxon>Actinomycetota</taxon>
        <taxon>Actinomycetes</taxon>
        <taxon>Mycobacteriales</taxon>
        <taxon>Mycobacteriaceae</taxon>
        <taxon>Mycolicibacterium</taxon>
    </lineage>
</organism>
<proteinExistence type="predicted"/>
<dbReference type="EMBL" id="AP022579">
    <property type="protein sequence ID" value="BBX91617.1"/>
    <property type="molecule type" value="Genomic_DNA"/>
</dbReference>